<evidence type="ECO:0000256" key="5">
    <source>
        <dbReference type="ARBA" id="ARBA00022909"/>
    </source>
</evidence>
<sequence length="288" mass="31499">MFAADFPTLVNGQRTDSVAVTDRAFSYGDGLFETIRVCQRSVPLLPYHIERLKRGFAVLGFSGVDLELVESEIMMAVAQMPADEGVVKLIVSRGSGGRGYRPPIQPEYQRVVQCSARPDYSQQLAGISVFLCSTRLPEAFGLAGLKHLNRLPQVMARREWHDASFGEGLMQDSHGCVVEGTQSNVFWLSSGRLYTDGLVLAGVAGVARELLIREVAPALGIEVCFSRISFKELLQAEGMFVCNSVMGIAPVTSIAQHGQDDIISFGAEEALDAIQQLQSSLEVYYRCE</sequence>
<dbReference type="Proteomes" id="UP000275394">
    <property type="component" value="Unassembled WGS sequence"/>
</dbReference>
<keyword evidence="6 15" id="KW-0456">Lyase</keyword>
<dbReference type="Gene3D" id="3.20.10.10">
    <property type="entry name" value="D-amino Acid Aminotransferase, subunit A, domain 2"/>
    <property type="match status" value="1"/>
</dbReference>
<dbReference type="FunFam" id="3.20.10.10:FF:000002">
    <property type="entry name" value="D-alanine aminotransferase"/>
    <property type="match status" value="1"/>
</dbReference>
<dbReference type="EMBL" id="RKHR01000005">
    <property type="protein sequence ID" value="ROS00058.1"/>
    <property type="molecule type" value="Genomic_DNA"/>
</dbReference>
<dbReference type="CDD" id="cd01559">
    <property type="entry name" value="ADCL_like"/>
    <property type="match status" value="1"/>
</dbReference>
<dbReference type="InterPro" id="IPR036038">
    <property type="entry name" value="Aminotransferase-like"/>
</dbReference>
<dbReference type="NCBIfam" id="TIGR03461">
    <property type="entry name" value="pabC_Proteo"/>
    <property type="match status" value="1"/>
</dbReference>
<dbReference type="SUPFAM" id="SSF56752">
    <property type="entry name" value="D-aminoacid aminotransferase-like PLP-dependent enzymes"/>
    <property type="match status" value="1"/>
</dbReference>
<evidence type="ECO:0000256" key="3">
    <source>
        <dbReference type="ARBA" id="ARBA00011738"/>
    </source>
</evidence>
<dbReference type="InterPro" id="IPR043132">
    <property type="entry name" value="BCAT-like_C"/>
</dbReference>
<organism evidence="15 16">
    <name type="scientific">Sinobacterium caligoides</name>
    <dbReference type="NCBI Taxonomy" id="933926"/>
    <lineage>
        <taxon>Bacteria</taxon>
        <taxon>Pseudomonadati</taxon>
        <taxon>Pseudomonadota</taxon>
        <taxon>Gammaproteobacteria</taxon>
        <taxon>Cellvibrionales</taxon>
        <taxon>Spongiibacteraceae</taxon>
        <taxon>Sinobacterium</taxon>
    </lineage>
</organism>
<dbReference type="PANTHER" id="PTHR42743:SF2">
    <property type="entry name" value="AMINODEOXYCHORISMATE LYASE"/>
    <property type="match status" value="1"/>
</dbReference>
<evidence type="ECO:0000256" key="8">
    <source>
        <dbReference type="ARBA" id="ARBA00035676"/>
    </source>
</evidence>
<evidence type="ECO:0000256" key="9">
    <source>
        <dbReference type="ARBA" id="ARBA00049529"/>
    </source>
</evidence>
<dbReference type="InterPro" id="IPR017824">
    <property type="entry name" value="Aminodeoxychorismate_lyase_IV"/>
</dbReference>
<comment type="function">
    <text evidence="10">Involved in the biosynthesis of p-aminobenzoate (PABA), a precursor of tetrahydrofolate. Converts 4-amino-4-deoxychorismate into 4-aminobenzoate (PABA) and pyruvate.</text>
</comment>
<dbReference type="OrthoDB" id="9805628at2"/>
<evidence type="ECO:0000256" key="11">
    <source>
        <dbReference type="ARBA" id="ARBA00069174"/>
    </source>
</evidence>
<evidence type="ECO:0000256" key="7">
    <source>
        <dbReference type="ARBA" id="ARBA00035633"/>
    </source>
</evidence>
<comment type="cofactor">
    <cofactor evidence="1 14">
        <name>pyridoxal 5'-phosphate</name>
        <dbReference type="ChEBI" id="CHEBI:597326"/>
    </cofactor>
</comment>
<dbReference type="GO" id="GO:0046656">
    <property type="term" value="P:folic acid biosynthetic process"/>
    <property type="evidence" value="ECO:0007669"/>
    <property type="project" value="UniProtKB-KW"/>
</dbReference>
<evidence type="ECO:0000313" key="15">
    <source>
        <dbReference type="EMBL" id="ROS00058.1"/>
    </source>
</evidence>
<dbReference type="Pfam" id="PF01063">
    <property type="entry name" value="Aminotran_4"/>
    <property type="match status" value="1"/>
</dbReference>
<evidence type="ECO:0000313" key="16">
    <source>
        <dbReference type="Proteomes" id="UP000275394"/>
    </source>
</evidence>
<evidence type="ECO:0000256" key="1">
    <source>
        <dbReference type="ARBA" id="ARBA00001933"/>
    </source>
</evidence>
<dbReference type="PANTHER" id="PTHR42743">
    <property type="entry name" value="AMINO-ACID AMINOTRANSFERASE"/>
    <property type="match status" value="1"/>
</dbReference>
<dbReference type="GO" id="GO:0005829">
    <property type="term" value="C:cytosol"/>
    <property type="evidence" value="ECO:0007669"/>
    <property type="project" value="TreeGrafter"/>
</dbReference>
<evidence type="ECO:0000256" key="10">
    <source>
        <dbReference type="ARBA" id="ARBA00054027"/>
    </source>
</evidence>
<reference evidence="15 16" key="1">
    <citation type="submission" date="2018-11" db="EMBL/GenBank/DDBJ databases">
        <title>Genomic Encyclopedia of Type Strains, Phase IV (KMG-IV): sequencing the most valuable type-strain genomes for metagenomic binning, comparative biology and taxonomic classification.</title>
        <authorList>
            <person name="Goeker M."/>
        </authorList>
    </citation>
    <scope>NUCLEOTIDE SEQUENCE [LARGE SCALE GENOMIC DNA]</scope>
    <source>
        <strain evidence="15 16">DSM 100316</strain>
    </source>
</reference>
<comment type="caution">
    <text evidence="15">The sequence shown here is derived from an EMBL/GenBank/DDBJ whole genome shotgun (WGS) entry which is preliminary data.</text>
</comment>
<keyword evidence="16" id="KW-1185">Reference proteome</keyword>
<evidence type="ECO:0000256" key="12">
    <source>
        <dbReference type="NCBIfam" id="TIGR03461"/>
    </source>
</evidence>
<comment type="similarity">
    <text evidence="2 13">Belongs to the class-IV pyridoxal-phosphate-dependent aminotransferase family.</text>
</comment>
<accession>A0A3N2DJW1</accession>
<comment type="catalytic activity">
    <reaction evidence="9">
        <text>4-amino-4-deoxychorismate = 4-aminobenzoate + pyruvate + H(+)</text>
        <dbReference type="Rhea" id="RHEA:16201"/>
        <dbReference type="ChEBI" id="CHEBI:15361"/>
        <dbReference type="ChEBI" id="CHEBI:15378"/>
        <dbReference type="ChEBI" id="CHEBI:17836"/>
        <dbReference type="ChEBI" id="CHEBI:58406"/>
        <dbReference type="EC" id="4.1.3.38"/>
    </reaction>
</comment>
<dbReference type="InterPro" id="IPR050571">
    <property type="entry name" value="Class-IV_PLP-Dep_Aminotrnsfr"/>
</dbReference>
<comment type="pathway">
    <text evidence="7">Cofactor biosynthesis; tetrahydrofolate biosynthesis; 4-aminobenzoate from chorismate: step 2/2.</text>
</comment>
<dbReference type="InterPro" id="IPR001544">
    <property type="entry name" value="Aminotrans_IV"/>
</dbReference>
<evidence type="ECO:0000256" key="4">
    <source>
        <dbReference type="ARBA" id="ARBA00022898"/>
    </source>
</evidence>
<keyword evidence="4 14" id="KW-0663">Pyridoxal phosphate</keyword>
<dbReference type="EC" id="4.1.3.38" evidence="8 12"/>
<dbReference type="Gene3D" id="3.30.470.10">
    <property type="match status" value="1"/>
</dbReference>
<protein>
    <recommendedName>
        <fullName evidence="11 12">Aminodeoxychorismate lyase</fullName>
        <ecNumber evidence="8 12">4.1.3.38</ecNumber>
    </recommendedName>
</protein>
<dbReference type="GO" id="GO:0008153">
    <property type="term" value="P:4-aminobenzoate biosynthetic process"/>
    <property type="evidence" value="ECO:0007669"/>
    <property type="project" value="UniProtKB-UniRule"/>
</dbReference>
<evidence type="ECO:0000256" key="13">
    <source>
        <dbReference type="RuleBase" id="RU004106"/>
    </source>
</evidence>
<evidence type="ECO:0000256" key="2">
    <source>
        <dbReference type="ARBA" id="ARBA00009320"/>
    </source>
</evidence>
<proteinExistence type="inferred from homology"/>
<gene>
    <name evidence="15" type="ORF">EDC56_2692</name>
</gene>
<name>A0A3N2DJW1_9GAMM</name>
<dbReference type="InterPro" id="IPR018300">
    <property type="entry name" value="Aminotrans_IV_CS"/>
</dbReference>
<evidence type="ECO:0000256" key="6">
    <source>
        <dbReference type="ARBA" id="ARBA00023239"/>
    </source>
</evidence>
<dbReference type="AlphaFoldDB" id="A0A3N2DJW1"/>
<dbReference type="RefSeq" id="WP_123713049.1">
    <property type="nucleotide sequence ID" value="NZ_RKHR01000005.1"/>
</dbReference>
<comment type="subunit">
    <text evidence="3">Homodimer.</text>
</comment>
<evidence type="ECO:0000256" key="14">
    <source>
        <dbReference type="RuleBase" id="RU004516"/>
    </source>
</evidence>
<dbReference type="GO" id="GO:0030170">
    <property type="term" value="F:pyridoxal phosphate binding"/>
    <property type="evidence" value="ECO:0007669"/>
    <property type="project" value="InterPro"/>
</dbReference>
<dbReference type="InterPro" id="IPR043131">
    <property type="entry name" value="BCAT-like_N"/>
</dbReference>
<dbReference type="PROSITE" id="PS00770">
    <property type="entry name" value="AA_TRANSFER_CLASS_4"/>
    <property type="match status" value="1"/>
</dbReference>
<dbReference type="GO" id="GO:0008696">
    <property type="term" value="F:4-amino-4-deoxychorismate lyase activity"/>
    <property type="evidence" value="ECO:0007669"/>
    <property type="project" value="UniProtKB-UniRule"/>
</dbReference>
<keyword evidence="5" id="KW-0289">Folate biosynthesis</keyword>